<feature type="transmembrane region" description="Helical" evidence="12">
    <location>
        <begin position="381"/>
        <end position="408"/>
    </location>
</feature>
<gene>
    <name evidence="14" type="ORF">TCAL_11434</name>
</gene>
<feature type="transmembrane region" description="Helical" evidence="12">
    <location>
        <begin position="119"/>
        <end position="137"/>
    </location>
</feature>
<dbReference type="SUPFAM" id="SSF81321">
    <property type="entry name" value="Family A G protein-coupled receptor-like"/>
    <property type="match status" value="2"/>
</dbReference>
<dbReference type="PROSITE" id="PS50262">
    <property type="entry name" value="G_PROTEIN_RECEP_F1_2"/>
    <property type="match status" value="2"/>
</dbReference>
<keyword evidence="10 11" id="KW-0807">Transducer</keyword>
<evidence type="ECO:0000256" key="5">
    <source>
        <dbReference type="ARBA" id="ARBA00022989"/>
    </source>
</evidence>
<dbReference type="Proteomes" id="UP000318571">
    <property type="component" value="Chromosome 2"/>
</dbReference>
<dbReference type="OMA" id="FELVEIH"/>
<dbReference type="Gene3D" id="1.20.1070.10">
    <property type="entry name" value="Rhodopsin 7-helix transmembrane proteins"/>
    <property type="match status" value="2"/>
</dbReference>
<evidence type="ECO:0000313" key="14">
    <source>
        <dbReference type="EMBL" id="TRY75580.1"/>
    </source>
</evidence>
<evidence type="ECO:0000259" key="13">
    <source>
        <dbReference type="PROSITE" id="PS50262"/>
    </source>
</evidence>
<dbReference type="InterPro" id="IPR017452">
    <property type="entry name" value="GPCR_Rhodpsn_7TM"/>
</dbReference>
<dbReference type="GO" id="GO:0004930">
    <property type="term" value="F:G protein-coupled receptor activity"/>
    <property type="evidence" value="ECO:0007669"/>
    <property type="project" value="UniProtKB-KW"/>
</dbReference>
<keyword evidence="4 11" id="KW-0812">Transmembrane</keyword>
<comment type="similarity">
    <text evidence="2 11">Belongs to the G-protein coupled receptor 1 family.</text>
</comment>
<keyword evidence="8" id="KW-1015">Disulfide bond</keyword>
<keyword evidence="15" id="KW-1185">Reference proteome</keyword>
<organism evidence="14 15">
    <name type="scientific">Tigriopus californicus</name>
    <name type="common">Marine copepod</name>
    <dbReference type="NCBI Taxonomy" id="6832"/>
    <lineage>
        <taxon>Eukaryota</taxon>
        <taxon>Metazoa</taxon>
        <taxon>Ecdysozoa</taxon>
        <taxon>Arthropoda</taxon>
        <taxon>Crustacea</taxon>
        <taxon>Multicrustacea</taxon>
        <taxon>Hexanauplia</taxon>
        <taxon>Copepoda</taxon>
        <taxon>Harpacticoida</taxon>
        <taxon>Harpacticidae</taxon>
        <taxon>Tigriopus</taxon>
    </lineage>
</organism>
<dbReference type="STRING" id="6832.A0A553PD29"/>
<dbReference type="Pfam" id="PF00001">
    <property type="entry name" value="7tm_1"/>
    <property type="match status" value="2"/>
</dbReference>
<evidence type="ECO:0000256" key="3">
    <source>
        <dbReference type="ARBA" id="ARBA00022475"/>
    </source>
</evidence>
<feature type="transmembrane region" description="Helical" evidence="12">
    <location>
        <begin position="498"/>
        <end position="517"/>
    </location>
</feature>
<dbReference type="PROSITE" id="PS00237">
    <property type="entry name" value="G_PROTEIN_RECEP_F1_1"/>
    <property type="match status" value="1"/>
</dbReference>
<evidence type="ECO:0000256" key="8">
    <source>
        <dbReference type="ARBA" id="ARBA00023157"/>
    </source>
</evidence>
<dbReference type="InterPro" id="IPR000276">
    <property type="entry name" value="GPCR_Rhodpsn"/>
</dbReference>
<feature type="transmembrane region" description="Helical" evidence="12">
    <location>
        <begin position="202"/>
        <end position="229"/>
    </location>
</feature>
<feature type="domain" description="G-protein coupled receptors family 1 profile" evidence="13">
    <location>
        <begin position="468"/>
        <end position="518"/>
    </location>
</feature>
<keyword evidence="3" id="KW-1003">Cell membrane</keyword>
<dbReference type="GO" id="GO:0005886">
    <property type="term" value="C:plasma membrane"/>
    <property type="evidence" value="ECO:0007669"/>
    <property type="project" value="UniProtKB-SubCell"/>
</dbReference>
<feature type="transmembrane region" description="Helical" evidence="12">
    <location>
        <begin position="42"/>
        <end position="66"/>
    </location>
</feature>
<feature type="transmembrane region" description="Helical" evidence="12">
    <location>
        <begin position="158"/>
        <end position="182"/>
    </location>
</feature>
<evidence type="ECO:0000256" key="1">
    <source>
        <dbReference type="ARBA" id="ARBA00004651"/>
    </source>
</evidence>
<evidence type="ECO:0000256" key="2">
    <source>
        <dbReference type="ARBA" id="ARBA00010663"/>
    </source>
</evidence>
<reference evidence="14 15" key="1">
    <citation type="journal article" date="2018" name="Nat. Ecol. Evol.">
        <title>Genomic signatures of mitonuclear coevolution across populations of Tigriopus californicus.</title>
        <authorList>
            <person name="Barreto F.S."/>
            <person name="Watson E.T."/>
            <person name="Lima T.G."/>
            <person name="Willett C.S."/>
            <person name="Edmands S."/>
            <person name="Li W."/>
            <person name="Burton R.S."/>
        </authorList>
    </citation>
    <scope>NUCLEOTIDE SEQUENCE [LARGE SCALE GENOMIC DNA]</scope>
    <source>
        <strain evidence="14 15">San Diego</strain>
    </source>
</reference>
<name>A0A553PD29_TIGCA</name>
<evidence type="ECO:0000256" key="11">
    <source>
        <dbReference type="RuleBase" id="RU000688"/>
    </source>
</evidence>
<sequence length="518" mass="59632">MNQTQQPPNLTTSGIPLENLTPLGTNLPFDLGGMEFSSLERLILLTYVITIIIFTIVSNAFVIYAVTHHNSLKIIPNYFLVSLSCTDILMATVVMPVALQYNLEGVWHYGVLPCKTWVFASYFSVASSIFHLCAIAIDRYRAITDPFGYGSKRTLRHLLTIVTFVWSLSFVVVSPPYFGWGISWPDRFDELTPCTIPQSSTYAIYSSVMCFYIPLIIIVGIYIKLFMIGRKRFRQKIRRAFELVEIHEFTRTNTDRHSPEDHTLGRFKEHPTAMSEGFVENTVPKEYNLDRRKSLSIPEEQRIVKHIVQGSKRRQLLPAMLFKMEPNINPSEEKIACSRCSGMIPKKQGRVCKLCSAPNNLVTAAENSRLAILLQREKRSVFIMTIIIFTFILCWMPAFSLYLVLAIFPQYVQLINTKLITMVWWMAYSNSACNPIIYTIFNKDFNDAFFKLIRKAWAFTSYHCCAPSIFRVCAIAFDQYRAIMDPLEYGNKRTWSRLLITLAFVWSLAFLGISPFYF</sequence>
<feature type="non-terminal residue" evidence="14">
    <location>
        <position position="518"/>
    </location>
</feature>
<accession>A0A553PD29</accession>
<evidence type="ECO:0000256" key="4">
    <source>
        <dbReference type="ARBA" id="ARBA00022692"/>
    </source>
</evidence>
<comment type="caution">
    <text evidence="14">The sequence shown here is derived from an EMBL/GenBank/DDBJ whole genome shotgun (WGS) entry which is preliminary data.</text>
</comment>
<protein>
    <recommendedName>
        <fullName evidence="13">G-protein coupled receptors family 1 profile domain-containing protein</fullName>
    </recommendedName>
</protein>
<dbReference type="AlphaFoldDB" id="A0A553PD29"/>
<keyword evidence="9 11" id="KW-0675">Receptor</keyword>
<feature type="transmembrane region" description="Helical" evidence="12">
    <location>
        <begin position="78"/>
        <end position="99"/>
    </location>
</feature>
<evidence type="ECO:0000256" key="12">
    <source>
        <dbReference type="SAM" id="Phobius"/>
    </source>
</evidence>
<evidence type="ECO:0000256" key="6">
    <source>
        <dbReference type="ARBA" id="ARBA00023040"/>
    </source>
</evidence>
<evidence type="ECO:0000256" key="9">
    <source>
        <dbReference type="ARBA" id="ARBA00023170"/>
    </source>
</evidence>
<evidence type="ECO:0000256" key="7">
    <source>
        <dbReference type="ARBA" id="ARBA00023136"/>
    </source>
</evidence>
<keyword evidence="5 12" id="KW-1133">Transmembrane helix</keyword>
<feature type="domain" description="G-protein coupled receptors family 1 profile" evidence="13">
    <location>
        <begin position="58"/>
        <end position="438"/>
    </location>
</feature>
<proteinExistence type="inferred from homology"/>
<dbReference type="PANTHER" id="PTHR24248">
    <property type="entry name" value="ADRENERGIC RECEPTOR-RELATED G-PROTEIN COUPLED RECEPTOR"/>
    <property type="match status" value="1"/>
</dbReference>
<keyword evidence="7 12" id="KW-0472">Membrane</keyword>
<dbReference type="PRINTS" id="PR00237">
    <property type="entry name" value="GPCRRHODOPSN"/>
</dbReference>
<keyword evidence="6 11" id="KW-0297">G-protein coupled receptor</keyword>
<evidence type="ECO:0000313" key="15">
    <source>
        <dbReference type="Proteomes" id="UP000318571"/>
    </source>
</evidence>
<evidence type="ECO:0000256" key="10">
    <source>
        <dbReference type="ARBA" id="ARBA00023224"/>
    </source>
</evidence>
<dbReference type="EMBL" id="VCGU01000005">
    <property type="protein sequence ID" value="TRY75580.1"/>
    <property type="molecule type" value="Genomic_DNA"/>
</dbReference>
<dbReference type="PANTHER" id="PTHR24248:SF125">
    <property type="entry name" value="DOPAMINE D2-LIKE RECEPTOR"/>
    <property type="match status" value="1"/>
</dbReference>
<comment type="subcellular location">
    <subcellularLocation>
        <location evidence="1">Cell membrane</location>
        <topology evidence="1">Multi-pass membrane protein</topology>
    </subcellularLocation>
</comment>